<evidence type="ECO:0000313" key="1">
    <source>
        <dbReference type="EMBL" id="EUA56720.1"/>
    </source>
</evidence>
<dbReference type="EMBL" id="JAOB01000029">
    <property type="protein sequence ID" value="EUA56720.1"/>
    <property type="molecule type" value="Genomic_DNA"/>
</dbReference>
<comment type="caution">
    <text evidence="1">The sequence shown here is derived from an EMBL/GenBank/DDBJ whole genome shotgun (WGS) entry which is preliminary data.</text>
</comment>
<sequence length="52" mass="5323">MYSPSSSAILGLSAPRTHGFILMSAAHSLRLATQTADGMTEDLAMVLASTAA</sequence>
<reference evidence="1" key="1">
    <citation type="submission" date="2014-01" db="EMBL/GenBank/DDBJ databases">
        <authorList>
            <person name="Brown-Elliot B."/>
            <person name="Wallace R."/>
            <person name="Lenaerts A."/>
            <person name="Ordway D."/>
            <person name="DeGroote M.A."/>
            <person name="Parker T."/>
            <person name="Sizemore C."/>
            <person name="Tallon L.J."/>
            <person name="Sadzewicz L.K."/>
            <person name="Sengamalay N."/>
            <person name="Fraser C.M."/>
            <person name="Hine E."/>
            <person name="Shefchek K.A."/>
            <person name="Das S.P."/>
            <person name="Tettelin H."/>
        </authorList>
    </citation>
    <scope>NUCLEOTIDE SEQUENCE [LARGE SCALE GENOMIC DNA]</scope>
    <source>
        <strain evidence="1">4042</strain>
    </source>
</reference>
<proteinExistence type="predicted"/>
<accession>X8CN75</accession>
<organism evidence="1">
    <name type="scientific">Mycobacterium xenopi 4042</name>
    <dbReference type="NCBI Taxonomy" id="1299334"/>
    <lineage>
        <taxon>Bacteria</taxon>
        <taxon>Bacillati</taxon>
        <taxon>Actinomycetota</taxon>
        <taxon>Actinomycetes</taxon>
        <taxon>Mycobacteriales</taxon>
        <taxon>Mycobacteriaceae</taxon>
        <taxon>Mycobacterium</taxon>
    </lineage>
</organism>
<protein>
    <submittedName>
        <fullName evidence="1">Uncharacterized protein</fullName>
    </submittedName>
</protein>
<dbReference type="AlphaFoldDB" id="X8CN75"/>
<name>X8CN75_MYCXE</name>
<gene>
    <name evidence="1" type="ORF">I553_8774</name>
</gene>